<proteinExistence type="predicted"/>
<evidence type="ECO:0000313" key="2">
    <source>
        <dbReference type="EMBL" id="KAF7289455.1"/>
    </source>
</evidence>
<reference evidence="2" key="1">
    <citation type="submission" date="2020-05" db="EMBL/GenBank/DDBJ databases">
        <title>Mycena genomes resolve the evolution of fungal bioluminescence.</title>
        <authorList>
            <person name="Tsai I.J."/>
        </authorList>
    </citation>
    <scope>NUCLEOTIDE SEQUENCE</scope>
    <source>
        <strain evidence="2">110903Hualien_Pintung</strain>
    </source>
</reference>
<feature type="compositionally biased region" description="Acidic residues" evidence="1">
    <location>
        <begin position="54"/>
        <end position="77"/>
    </location>
</feature>
<feature type="region of interest" description="Disordered" evidence="1">
    <location>
        <begin position="43"/>
        <end position="146"/>
    </location>
</feature>
<comment type="caution">
    <text evidence="2">The sequence shown here is derived from an EMBL/GenBank/DDBJ whole genome shotgun (WGS) entry which is preliminary data.</text>
</comment>
<keyword evidence="3" id="KW-1185">Reference proteome</keyword>
<organism evidence="2 3">
    <name type="scientific">Mycena chlorophos</name>
    <name type="common">Agaric fungus</name>
    <name type="synonym">Agaricus chlorophos</name>
    <dbReference type="NCBI Taxonomy" id="658473"/>
    <lineage>
        <taxon>Eukaryota</taxon>
        <taxon>Fungi</taxon>
        <taxon>Dikarya</taxon>
        <taxon>Basidiomycota</taxon>
        <taxon>Agaricomycotina</taxon>
        <taxon>Agaricomycetes</taxon>
        <taxon>Agaricomycetidae</taxon>
        <taxon>Agaricales</taxon>
        <taxon>Marasmiineae</taxon>
        <taxon>Mycenaceae</taxon>
        <taxon>Mycena</taxon>
    </lineage>
</organism>
<gene>
    <name evidence="2" type="ORF">HMN09_01339500</name>
</gene>
<sequence length="172" mass="18747">MHRGLSGKTAPKDCRLHFALKRKIPSHVLADIPRALARLEAEVQHPAAGRRVDEEESDESEPEDGSEEEAEAEDSGSDEPVVTVKQAHAELPESFNAADDDGDLPPPKVLGVRQRSESIDEDDASIKPKKSRTQSPLFGSDDDAKHVDRRCFFASAHPGTDELVGSGRHLLP</sequence>
<evidence type="ECO:0000313" key="3">
    <source>
        <dbReference type="Proteomes" id="UP000613580"/>
    </source>
</evidence>
<dbReference type="Proteomes" id="UP000613580">
    <property type="component" value="Unassembled WGS sequence"/>
</dbReference>
<accession>A0A8H6RZI0</accession>
<protein>
    <submittedName>
        <fullName evidence="2">Uncharacterized protein</fullName>
    </submittedName>
</protein>
<dbReference type="AlphaFoldDB" id="A0A8H6RZI0"/>
<dbReference type="EMBL" id="JACAZE010000029">
    <property type="protein sequence ID" value="KAF7289455.1"/>
    <property type="molecule type" value="Genomic_DNA"/>
</dbReference>
<evidence type="ECO:0000256" key="1">
    <source>
        <dbReference type="SAM" id="MobiDB-lite"/>
    </source>
</evidence>
<name>A0A8H6RZI0_MYCCL</name>